<dbReference type="RefSeq" id="WP_250723209.1">
    <property type="nucleotide sequence ID" value="NZ_CP098400.1"/>
</dbReference>
<keyword evidence="2" id="KW-1185">Reference proteome</keyword>
<organism evidence="1 2">
    <name type="scientific">Xiashengella succiniciproducens</name>
    <dbReference type="NCBI Taxonomy" id="2949635"/>
    <lineage>
        <taxon>Bacteria</taxon>
        <taxon>Pseudomonadati</taxon>
        <taxon>Bacteroidota</taxon>
        <taxon>Bacteroidia</taxon>
        <taxon>Marinilabiliales</taxon>
        <taxon>Marinilabiliaceae</taxon>
        <taxon>Xiashengella</taxon>
    </lineage>
</organism>
<dbReference type="SUPFAM" id="SSF54637">
    <property type="entry name" value="Thioesterase/thiol ester dehydrase-isomerase"/>
    <property type="match status" value="1"/>
</dbReference>
<dbReference type="InterPro" id="IPR029069">
    <property type="entry name" value="HotDog_dom_sf"/>
</dbReference>
<dbReference type="Pfam" id="PF22817">
    <property type="entry name" value="ApeP-like"/>
    <property type="match status" value="1"/>
</dbReference>
<reference evidence="1" key="2">
    <citation type="submission" date="2022-06" db="EMBL/GenBank/DDBJ databases">
        <title>Xiashengella guii gen. nov. sp. nov., a bacterium isolated form anaerobic digestion tank.</title>
        <authorList>
            <person name="Huang H."/>
        </authorList>
    </citation>
    <scope>NUCLEOTIDE SEQUENCE</scope>
    <source>
        <strain evidence="1">Ai-910</strain>
    </source>
</reference>
<evidence type="ECO:0000313" key="2">
    <source>
        <dbReference type="Proteomes" id="UP001056426"/>
    </source>
</evidence>
<evidence type="ECO:0000313" key="1">
    <source>
        <dbReference type="EMBL" id="URW79370.1"/>
    </source>
</evidence>
<dbReference type="Proteomes" id="UP001056426">
    <property type="component" value="Chromosome"/>
</dbReference>
<sequence length="139" mass="15120">MELTQIDIRKLIPQREPMIMVGRVIDAGEGTVTTALEIKADNLFCSDGKLSEEGLVENIAQSAAAMSGLVSLRDGTPVKRGFIGSVRGLKVSKRPPVGCEINTTVELIGKVMNVDLIRGVVRHEGKLIAECEMRIFLEE</sequence>
<dbReference type="Gene3D" id="3.10.129.10">
    <property type="entry name" value="Hotdog Thioesterase"/>
    <property type="match status" value="1"/>
</dbReference>
<protein>
    <submittedName>
        <fullName evidence="1">Uncharacterized protein</fullName>
    </submittedName>
</protein>
<dbReference type="KEGG" id="alkq:M9189_10935"/>
<gene>
    <name evidence="1" type="ORF">M9189_10935</name>
</gene>
<reference evidence="1" key="1">
    <citation type="submission" date="2022-05" db="EMBL/GenBank/DDBJ databases">
        <authorList>
            <person name="Sun X."/>
        </authorList>
    </citation>
    <scope>NUCLEOTIDE SEQUENCE</scope>
    <source>
        <strain evidence="1">Ai-910</strain>
    </source>
</reference>
<dbReference type="AlphaFoldDB" id="A0A9J6ZN98"/>
<name>A0A9J6ZN98_9BACT</name>
<dbReference type="EMBL" id="CP098400">
    <property type="protein sequence ID" value="URW79370.1"/>
    <property type="molecule type" value="Genomic_DNA"/>
</dbReference>
<proteinExistence type="predicted"/>
<accession>A0A9J6ZN98</accession>
<dbReference type="InterPro" id="IPR016776">
    <property type="entry name" value="ApeP-like_dehydratase"/>
</dbReference>